<dbReference type="STRING" id="83656.B1H18_32260"/>
<feature type="signal peptide" evidence="2">
    <location>
        <begin position="1"/>
        <end position="33"/>
    </location>
</feature>
<gene>
    <name evidence="3" type="ORF">B1H18_32260</name>
</gene>
<protein>
    <submittedName>
        <fullName evidence="3">Uncharacterized protein</fullName>
    </submittedName>
</protein>
<keyword evidence="4" id="KW-1185">Reference proteome</keyword>
<comment type="caution">
    <text evidence="3">The sequence shown here is derived from an EMBL/GenBank/DDBJ whole genome shotgun (WGS) entry which is preliminary data.</text>
</comment>
<sequence>MGTSMRRRAATTAMTLTMTGTLAVGLMTPVASAAGKGPCYDGRCRTTVSAPKTIKVNSRKFGFKQFKITHISSRSVDMSTTTTNGTQLGGGTSPGGTVELNNLKIKVKSVSGRKAKLQLSPTSR</sequence>
<feature type="chain" id="PRO_5012550647" evidence="2">
    <location>
        <begin position="34"/>
        <end position="124"/>
    </location>
</feature>
<accession>A0A1V4A065</accession>
<dbReference type="EMBL" id="MVFC01000047">
    <property type="protein sequence ID" value="OON71842.1"/>
    <property type="molecule type" value="Genomic_DNA"/>
</dbReference>
<evidence type="ECO:0000256" key="1">
    <source>
        <dbReference type="SAM" id="MobiDB-lite"/>
    </source>
</evidence>
<dbReference type="AlphaFoldDB" id="A0A1V4A065"/>
<evidence type="ECO:0000313" key="4">
    <source>
        <dbReference type="Proteomes" id="UP000190539"/>
    </source>
</evidence>
<feature type="region of interest" description="Disordered" evidence="1">
    <location>
        <begin position="77"/>
        <end position="97"/>
    </location>
</feature>
<dbReference type="OrthoDB" id="4241535at2"/>
<evidence type="ECO:0000313" key="3">
    <source>
        <dbReference type="EMBL" id="OON71842.1"/>
    </source>
</evidence>
<name>A0A1V4A065_9ACTN</name>
<organism evidence="3 4">
    <name type="scientific">Streptomyces tsukubensis</name>
    <dbReference type="NCBI Taxonomy" id="83656"/>
    <lineage>
        <taxon>Bacteria</taxon>
        <taxon>Bacillati</taxon>
        <taxon>Actinomycetota</taxon>
        <taxon>Actinomycetes</taxon>
        <taxon>Kitasatosporales</taxon>
        <taxon>Streptomycetaceae</taxon>
        <taxon>Streptomyces</taxon>
    </lineage>
</organism>
<dbReference type="Proteomes" id="UP000190539">
    <property type="component" value="Unassembled WGS sequence"/>
</dbReference>
<reference evidence="3 4" key="1">
    <citation type="submission" date="2017-02" db="EMBL/GenBank/DDBJ databases">
        <title>Draft Genome Sequence of Streptomyces tsukubaensis F601, a Producer of the immunosuppressant tacrolimus FK506.</title>
        <authorList>
            <person name="Zong G."/>
            <person name="Zhong C."/>
            <person name="Fu J."/>
            <person name="Qin R."/>
            <person name="Cao G."/>
        </authorList>
    </citation>
    <scope>NUCLEOTIDE SEQUENCE [LARGE SCALE GENOMIC DNA]</scope>
    <source>
        <strain evidence="3 4">F601</strain>
    </source>
</reference>
<keyword evidence="2" id="KW-0732">Signal</keyword>
<proteinExistence type="predicted"/>
<evidence type="ECO:0000256" key="2">
    <source>
        <dbReference type="SAM" id="SignalP"/>
    </source>
</evidence>